<dbReference type="PANTHER" id="PTHR10963:SF55">
    <property type="entry name" value="GLYCOSIDE HYDROLASE FAMILY 16 PROTEIN"/>
    <property type="match status" value="1"/>
</dbReference>
<dbReference type="Proteomes" id="UP000536509">
    <property type="component" value="Unassembled WGS sequence"/>
</dbReference>
<reference evidence="4 5" key="1">
    <citation type="submission" date="2020-05" db="EMBL/GenBank/DDBJ databases">
        <title>Draft genome of Flavobacterium sp. IMCC34852.</title>
        <authorList>
            <person name="Song J."/>
            <person name="Cho J.-C."/>
        </authorList>
    </citation>
    <scope>NUCLEOTIDE SEQUENCE [LARGE SCALE GENOMIC DNA]</scope>
    <source>
        <strain evidence="4 5">IMCC34852</strain>
    </source>
</reference>
<dbReference type="PROSITE" id="PS51762">
    <property type="entry name" value="GH16_2"/>
    <property type="match status" value="1"/>
</dbReference>
<protein>
    <submittedName>
        <fullName evidence="4">Glycoside hydrolase family 16 protein</fullName>
    </submittedName>
</protein>
<dbReference type="GO" id="GO:0005975">
    <property type="term" value="P:carbohydrate metabolic process"/>
    <property type="evidence" value="ECO:0007669"/>
    <property type="project" value="InterPro"/>
</dbReference>
<dbReference type="InterPro" id="IPR000757">
    <property type="entry name" value="Beta-glucanase-like"/>
</dbReference>
<evidence type="ECO:0000256" key="1">
    <source>
        <dbReference type="ARBA" id="ARBA00006865"/>
    </source>
</evidence>
<evidence type="ECO:0000313" key="5">
    <source>
        <dbReference type="Proteomes" id="UP000536509"/>
    </source>
</evidence>
<name>A0A7Y3R6I6_9FLAO</name>
<feature type="domain" description="GH16" evidence="3">
    <location>
        <begin position="105"/>
        <end position="383"/>
    </location>
</feature>
<feature type="signal peptide" evidence="2">
    <location>
        <begin position="1"/>
        <end position="18"/>
    </location>
</feature>
<dbReference type="AlphaFoldDB" id="A0A7Y3R6I6"/>
<evidence type="ECO:0000256" key="2">
    <source>
        <dbReference type="SAM" id="SignalP"/>
    </source>
</evidence>
<keyword evidence="5" id="KW-1185">Reference proteome</keyword>
<proteinExistence type="inferred from homology"/>
<sequence>MKKLIVTFLLFFSIAAGAQFNYTSTVKYSDGQLVVNKIISLRFNIKLGSATGTTVYREMQHPLTDNQGNVVVAVGTGVAELGNFSQINWAQGNHYLTVEFYTGPVSCEWINVPFGTSGEIGQIVSYCGGEYVFNSCNVFTNLVWSDEFNTNGAVSATNWHHQTQLPNGNSWYNGEVQHYTNRQVNSNVNNGVLSIVAKKETFTDQGQTKQYTSARLNSKFAFKYGRVEVRAKLPTGAGTWPAIWMLGKNIIEPGAYWSSTHGTTFWPACGEVDIMEHWGNNQNYVQSAMHTPSSFGGTVNIGGQIVSTASTQFHIYTLEWTSERMTFSVDGLIHYVYNPTVKDANTWPFDSDQYILLNVAMQPAIDPLFTQSAMEVDYVRVYQ</sequence>
<dbReference type="EMBL" id="JABEVX010000001">
    <property type="protein sequence ID" value="NNT70839.1"/>
    <property type="molecule type" value="Genomic_DNA"/>
</dbReference>
<accession>A0A7Y3R6I6</accession>
<evidence type="ECO:0000259" key="3">
    <source>
        <dbReference type="PROSITE" id="PS51762"/>
    </source>
</evidence>
<dbReference type="CDD" id="cd08023">
    <property type="entry name" value="GH16_laminarinase_like"/>
    <property type="match status" value="1"/>
</dbReference>
<evidence type="ECO:0000313" key="4">
    <source>
        <dbReference type="EMBL" id="NNT70839.1"/>
    </source>
</evidence>
<dbReference type="PANTHER" id="PTHR10963">
    <property type="entry name" value="GLYCOSYL HYDROLASE-RELATED"/>
    <property type="match status" value="1"/>
</dbReference>
<comment type="caution">
    <text evidence="4">The sequence shown here is derived from an EMBL/GenBank/DDBJ whole genome shotgun (WGS) entry which is preliminary data.</text>
</comment>
<dbReference type="GO" id="GO:0004553">
    <property type="term" value="F:hydrolase activity, hydrolyzing O-glycosyl compounds"/>
    <property type="evidence" value="ECO:0007669"/>
    <property type="project" value="InterPro"/>
</dbReference>
<gene>
    <name evidence="4" type="ORF">HKT18_01295</name>
</gene>
<organism evidence="4 5">
    <name type="scientific">Flavobacterium rivulicola</name>
    <dbReference type="NCBI Taxonomy" id="2732161"/>
    <lineage>
        <taxon>Bacteria</taxon>
        <taxon>Pseudomonadati</taxon>
        <taxon>Bacteroidota</taxon>
        <taxon>Flavobacteriia</taxon>
        <taxon>Flavobacteriales</taxon>
        <taxon>Flavobacteriaceae</taxon>
        <taxon>Flavobacterium</taxon>
    </lineage>
</organism>
<dbReference type="SUPFAM" id="SSF49899">
    <property type="entry name" value="Concanavalin A-like lectins/glucanases"/>
    <property type="match status" value="1"/>
</dbReference>
<dbReference type="InterPro" id="IPR050546">
    <property type="entry name" value="Glycosyl_Hydrlase_16"/>
</dbReference>
<dbReference type="InterPro" id="IPR013320">
    <property type="entry name" value="ConA-like_dom_sf"/>
</dbReference>
<dbReference type="Gene3D" id="2.60.120.200">
    <property type="match status" value="1"/>
</dbReference>
<comment type="similarity">
    <text evidence="1">Belongs to the glycosyl hydrolase 16 family.</text>
</comment>
<keyword evidence="4" id="KW-0378">Hydrolase</keyword>
<dbReference type="Pfam" id="PF00722">
    <property type="entry name" value="Glyco_hydro_16"/>
    <property type="match status" value="1"/>
</dbReference>
<keyword evidence="2" id="KW-0732">Signal</keyword>
<feature type="chain" id="PRO_5030980048" evidence="2">
    <location>
        <begin position="19"/>
        <end position="383"/>
    </location>
</feature>